<dbReference type="Pfam" id="PF04230">
    <property type="entry name" value="PS_pyruv_trans"/>
    <property type="match status" value="1"/>
</dbReference>
<keyword evidence="3" id="KW-1185">Reference proteome</keyword>
<dbReference type="Proteomes" id="UP001596337">
    <property type="component" value="Unassembled WGS sequence"/>
</dbReference>
<dbReference type="RefSeq" id="WP_345396995.1">
    <property type="nucleotide sequence ID" value="NZ_BAABLA010000026.1"/>
</dbReference>
<accession>A0ABW2C311</accession>
<sequence>MRVLVTGWPSFLHGEATAGDVLSMCRVCDALGEWGIPCETAWSPRFLPSERSLDDVDPAVYTHLVFACGPVTGDQVAALHERFARCYRIAVGVSVVNPADPAAVGFHRILPRDGGAACHADLADPADTTPVPVAGVVLAPSQREYGARGSHDRVHAVLDDWLSTLNAALLPLDTRLDTTDWQHHATPDQFTAVLRRLDVVVTTRMHGLVLAVRSGVPAITVDPIDGGGKVTAQAAALRWPAVLGADEVNAERLDTWWRWCLSGEAPEALRTAGGDTRLLESLCGALRLELAA</sequence>
<name>A0ABW2C311_9PSEU</name>
<organism evidence="2 3">
    <name type="scientific">Haloechinothrix salitolerans</name>
    <dbReference type="NCBI Taxonomy" id="926830"/>
    <lineage>
        <taxon>Bacteria</taxon>
        <taxon>Bacillati</taxon>
        <taxon>Actinomycetota</taxon>
        <taxon>Actinomycetes</taxon>
        <taxon>Pseudonocardiales</taxon>
        <taxon>Pseudonocardiaceae</taxon>
        <taxon>Haloechinothrix</taxon>
    </lineage>
</organism>
<evidence type="ECO:0000259" key="1">
    <source>
        <dbReference type="Pfam" id="PF04230"/>
    </source>
</evidence>
<comment type="caution">
    <text evidence="2">The sequence shown here is derived from an EMBL/GenBank/DDBJ whole genome shotgun (WGS) entry which is preliminary data.</text>
</comment>
<evidence type="ECO:0000313" key="3">
    <source>
        <dbReference type="Proteomes" id="UP001596337"/>
    </source>
</evidence>
<feature type="domain" description="Polysaccharide pyruvyl transferase" evidence="1">
    <location>
        <begin position="185"/>
        <end position="222"/>
    </location>
</feature>
<proteinExistence type="predicted"/>
<dbReference type="EMBL" id="JBHSXX010000001">
    <property type="protein sequence ID" value="MFC6868893.1"/>
    <property type="molecule type" value="Genomic_DNA"/>
</dbReference>
<dbReference type="InterPro" id="IPR007345">
    <property type="entry name" value="Polysacch_pyruvyl_Trfase"/>
</dbReference>
<gene>
    <name evidence="2" type="ORF">ACFQGD_17255</name>
</gene>
<evidence type="ECO:0000313" key="2">
    <source>
        <dbReference type="EMBL" id="MFC6868893.1"/>
    </source>
</evidence>
<protein>
    <submittedName>
        <fullName evidence="2">Polysaccharide pyruvyl transferase family protein</fullName>
    </submittedName>
</protein>
<keyword evidence="2" id="KW-0808">Transferase</keyword>
<dbReference type="GO" id="GO:0016740">
    <property type="term" value="F:transferase activity"/>
    <property type="evidence" value="ECO:0007669"/>
    <property type="project" value="UniProtKB-KW"/>
</dbReference>
<reference evidence="3" key="1">
    <citation type="journal article" date="2019" name="Int. J. Syst. Evol. Microbiol.">
        <title>The Global Catalogue of Microorganisms (GCM) 10K type strain sequencing project: providing services to taxonomists for standard genome sequencing and annotation.</title>
        <authorList>
            <consortium name="The Broad Institute Genomics Platform"/>
            <consortium name="The Broad Institute Genome Sequencing Center for Infectious Disease"/>
            <person name="Wu L."/>
            <person name="Ma J."/>
        </authorList>
    </citation>
    <scope>NUCLEOTIDE SEQUENCE [LARGE SCALE GENOMIC DNA]</scope>
    <source>
        <strain evidence="3">KCTC 32255</strain>
    </source>
</reference>